<dbReference type="Gene3D" id="1.10.10.10">
    <property type="entry name" value="Winged helix-like DNA-binding domain superfamily/Winged helix DNA-binding domain"/>
    <property type="match status" value="1"/>
</dbReference>
<dbReference type="PRINTS" id="PR00039">
    <property type="entry name" value="HTHLYSR"/>
</dbReference>
<dbReference type="OrthoDB" id="8707631at2"/>
<dbReference type="PANTHER" id="PTHR30419">
    <property type="entry name" value="HTH-TYPE TRANSCRIPTIONAL REGULATOR YBHD"/>
    <property type="match status" value="1"/>
</dbReference>
<evidence type="ECO:0000313" key="8">
    <source>
        <dbReference type="Proteomes" id="UP000076848"/>
    </source>
</evidence>
<feature type="chain" id="PRO_5007616261" evidence="5">
    <location>
        <begin position="21"/>
        <end position="293"/>
    </location>
</feature>
<dbReference type="GO" id="GO:0005829">
    <property type="term" value="C:cytosol"/>
    <property type="evidence" value="ECO:0007669"/>
    <property type="project" value="TreeGrafter"/>
</dbReference>
<evidence type="ECO:0000256" key="2">
    <source>
        <dbReference type="ARBA" id="ARBA00023015"/>
    </source>
</evidence>
<dbReference type="InterPro" id="IPR036390">
    <property type="entry name" value="WH_DNA-bd_sf"/>
</dbReference>
<dbReference type="EMBL" id="FKIF01000006">
    <property type="protein sequence ID" value="SAI69609.1"/>
    <property type="molecule type" value="Genomic_DNA"/>
</dbReference>
<dbReference type="InterPro" id="IPR005119">
    <property type="entry name" value="LysR_subst-bd"/>
</dbReference>
<keyword evidence="2" id="KW-0805">Transcription regulation</keyword>
<evidence type="ECO:0000256" key="1">
    <source>
        <dbReference type="ARBA" id="ARBA00009437"/>
    </source>
</evidence>
<gene>
    <name evidence="7" type="primary">cynR_2</name>
    <name evidence="7" type="ORF">SAMEA3906486_02601</name>
</gene>
<comment type="similarity">
    <text evidence="1">Belongs to the LysR transcriptional regulatory family.</text>
</comment>
<dbReference type="RefSeq" id="WP_066127590.1">
    <property type="nucleotide sequence ID" value="NZ_FKIF01000006.1"/>
</dbReference>
<sequence length="293" mass="31597">MQSRSLRAFLALHQFGTVTAAAQAVHLSPAAVSVQLRNLEEELGVELFVRTGRSILLNDRAHQLVPLARQILDLQAEMASLGDSRTLKGRLALGVITSTLSGGLPEVLRRLSADHPSLELRITAKRSPDLALQVEAGVLDAAVISMPPPHVSTSLGFHALYTEPLALVMSAQRSFTSVKAALQEHPYIAFDKTTWIGKQIETFLADSGLTVHPVMELDSHDAVLSLVRHDIGVTVLPVLKGPARHDGALKFVDLPGTYRTVCLAVRPANSGSRATQVLISCFREFGQTSPLSK</sequence>
<protein>
    <submittedName>
        <fullName evidence="7">LysR family transcriptional regulator</fullName>
    </submittedName>
</protein>
<dbReference type="Pfam" id="PF03466">
    <property type="entry name" value="LysR_substrate"/>
    <property type="match status" value="1"/>
</dbReference>
<keyword evidence="4" id="KW-0804">Transcription</keyword>
<dbReference type="InterPro" id="IPR050950">
    <property type="entry name" value="HTH-type_LysR_regulators"/>
</dbReference>
<dbReference type="PROSITE" id="PS50931">
    <property type="entry name" value="HTH_LYSR"/>
    <property type="match status" value="1"/>
</dbReference>
<name>A0A157SGS3_9BORD</name>
<dbReference type="SUPFAM" id="SSF46785">
    <property type="entry name" value="Winged helix' DNA-binding domain"/>
    <property type="match status" value="1"/>
</dbReference>
<evidence type="ECO:0000256" key="3">
    <source>
        <dbReference type="ARBA" id="ARBA00023125"/>
    </source>
</evidence>
<organism evidence="7 8">
    <name type="scientific">Bordetella ansorpii</name>
    <dbReference type="NCBI Taxonomy" id="288768"/>
    <lineage>
        <taxon>Bacteria</taxon>
        <taxon>Pseudomonadati</taxon>
        <taxon>Pseudomonadota</taxon>
        <taxon>Betaproteobacteria</taxon>
        <taxon>Burkholderiales</taxon>
        <taxon>Alcaligenaceae</taxon>
        <taxon>Bordetella</taxon>
    </lineage>
</organism>
<keyword evidence="8" id="KW-1185">Reference proteome</keyword>
<dbReference type="Gene3D" id="3.40.190.290">
    <property type="match status" value="1"/>
</dbReference>
<evidence type="ECO:0000256" key="4">
    <source>
        <dbReference type="ARBA" id="ARBA00023163"/>
    </source>
</evidence>
<reference evidence="7 8" key="1">
    <citation type="submission" date="2016-04" db="EMBL/GenBank/DDBJ databases">
        <authorList>
            <consortium name="Pathogen Informatics"/>
        </authorList>
    </citation>
    <scope>NUCLEOTIDE SEQUENCE [LARGE SCALE GENOMIC DNA]</scope>
    <source>
        <strain evidence="7 8">H050680373</strain>
    </source>
</reference>
<dbReference type="AlphaFoldDB" id="A0A157SGS3"/>
<accession>A0A157SGS3</accession>
<dbReference type="GO" id="GO:0003677">
    <property type="term" value="F:DNA binding"/>
    <property type="evidence" value="ECO:0007669"/>
    <property type="project" value="UniProtKB-KW"/>
</dbReference>
<dbReference type="SUPFAM" id="SSF53850">
    <property type="entry name" value="Periplasmic binding protein-like II"/>
    <property type="match status" value="1"/>
</dbReference>
<keyword evidence="5" id="KW-0732">Signal</keyword>
<dbReference type="Proteomes" id="UP000076848">
    <property type="component" value="Unassembled WGS sequence"/>
</dbReference>
<dbReference type="InterPro" id="IPR000847">
    <property type="entry name" value="LysR_HTH_N"/>
</dbReference>
<dbReference type="Pfam" id="PF00126">
    <property type="entry name" value="HTH_1"/>
    <property type="match status" value="1"/>
</dbReference>
<evidence type="ECO:0000259" key="6">
    <source>
        <dbReference type="PROSITE" id="PS50931"/>
    </source>
</evidence>
<dbReference type="GO" id="GO:0003700">
    <property type="term" value="F:DNA-binding transcription factor activity"/>
    <property type="evidence" value="ECO:0007669"/>
    <property type="project" value="InterPro"/>
</dbReference>
<feature type="signal peptide" evidence="5">
    <location>
        <begin position="1"/>
        <end position="20"/>
    </location>
</feature>
<feature type="domain" description="HTH lysR-type" evidence="6">
    <location>
        <begin position="1"/>
        <end position="58"/>
    </location>
</feature>
<dbReference type="InterPro" id="IPR036388">
    <property type="entry name" value="WH-like_DNA-bd_sf"/>
</dbReference>
<evidence type="ECO:0000256" key="5">
    <source>
        <dbReference type="SAM" id="SignalP"/>
    </source>
</evidence>
<dbReference type="STRING" id="288768.SAMEA3906486_02601"/>
<proteinExistence type="inferred from homology"/>
<evidence type="ECO:0000313" key="7">
    <source>
        <dbReference type="EMBL" id="SAI69609.1"/>
    </source>
</evidence>
<keyword evidence="3" id="KW-0238">DNA-binding</keyword>